<sequence>MAQRTPRGKRAAWNGNQPLSRAAKVKKTDVKEVSAVLKKNVLVFPCGSEIGLEINNALKFVKGYKLFGGSSVSDHGKYVYQNYIDGIPNIDAPDFIDHINEVVKKFNIDYIFPAHDSAVLKLAQHQDVLGAEVITSPKETCEICRSKKKTYEYFADSAFVPGMYSSVGDIPEYPVFLKPDVGQGSKGVALAKNRSELEYHIEKNTDLLTLEYLPGKEYTIDCFSDFNRELRFVGMRERKRIKSGISVNSASLEPTAVIRKMAEEINKKLNFRGVWFFQVKEDKNGEFKLLEISPRIAGTMSLYRNKGINFPLLSLFDRQEYKLDVIENNFKIEVDRALINRFTLDFEYKRVFIDFDDAITKDEKINPMVMMYIYQCINKDIELVLITKHARDIRETLTHLKVDHSIFSEIVHITKEDDKHKYIKNDKPSIFIDDSYSERKMMKEMTGMPVFDLDAIECLIDWRN</sequence>
<protein>
    <submittedName>
        <fullName evidence="6">ATP-grasp domain-containing protein</fullName>
    </submittedName>
</protein>
<dbReference type="PROSITE" id="PS50975">
    <property type="entry name" value="ATP_GRASP"/>
    <property type="match status" value="1"/>
</dbReference>
<dbReference type="Gene3D" id="3.40.50.20">
    <property type="match status" value="1"/>
</dbReference>
<evidence type="ECO:0000256" key="3">
    <source>
        <dbReference type="ARBA" id="ARBA00022840"/>
    </source>
</evidence>
<accession>A0A9X1XGU6</accession>
<name>A0A9X1XGU6_9BACL</name>
<dbReference type="Pfam" id="PF15632">
    <property type="entry name" value="ATPgrasp_Ter"/>
    <property type="match status" value="1"/>
</dbReference>
<dbReference type="RefSeq" id="WP_248254007.1">
    <property type="nucleotide sequence ID" value="NZ_JAIWJX010000002.1"/>
</dbReference>
<dbReference type="AlphaFoldDB" id="A0A9X1XGU6"/>
<dbReference type="SUPFAM" id="SSF56059">
    <property type="entry name" value="Glutathione synthetase ATP-binding domain-like"/>
    <property type="match status" value="1"/>
</dbReference>
<keyword evidence="1" id="KW-0436">Ligase</keyword>
<reference evidence="6" key="1">
    <citation type="submission" date="2021-09" db="EMBL/GenBank/DDBJ databases">
        <title>Genome analysis of Fictibacillus sp. KIGAM418 isolated from marine sediment.</title>
        <authorList>
            <person name="Seo M.-J."/>
            <person name="Cho E.-S."/>
            <person name="Hwang C.Y."/>
        </authorList>
    </citation>
    <scope>NUCLEOTIDE SEQUENCE</scope>
    <source>
        <strain evidence="6">KIGAM418</strain>
    </source>
</reference>
<evidence type="ECO:0000256" key="2">
    <source>
        <dbReference type="ARBA" id="ARBA00022741"/>
    </source>
</evidence>
<dbReference type="EMBL" id="JAIWJX010000002">
    <property type="protein sequence ID" value="MCK6258765.1"/>
    <property type="molecule type" value="Genomic_DNA"/>
</dbReference>
<evidence type="ECO:0000313" key="7">
    <source>
        <dbReference type="Proteomes" id="UP001139011"/>
    </source>
</evidence>
<keyword evidence="2 4" id="KW-0547">Nucleotide-binding</keyword>
<dbReference type="GO" id="GO:0005524">
    <property type="term" value="F:ATP binding"/>
    <property type="evidence" value="ECO:0007669"/>
    <property type="project" value="UniProtKB-UniRule"/>
</dbReference>
<dbReference type="Proteomes" id="UP001139011">
    <property type="component" value="Unassembled WGS sequence"/>
</dbReference>
<dbReference type="Gene3D" id="3.30.470.20">
    <property type="entry name" value="ATP-grasp fold, B domain"/>
    <property type="match status" value="1"/>
</dbReference>
<evidence type="ECO:0000259" key="5">
    <source>
        <dbReference type="PROSITE" id="PS50975"/>
    </source>
</evidence>
<feature type="domain" description="ATP-grasp" evidence="5">
    <location>
        <begin position="148"/>
        <end position="321"/>
    </location>
</feature>
<keyword evidence="7" id="KW-1185">Reference proteome</keyword>
<dbReference type="GO" id="GO:0046872">
    <property type="term" value="F:metal ion binding"/>
    <property type="evidence" value="ECO:0007669"/>
    <property type="project" value="InterPro"/>
</dbReference>
<comment type="caution">
    <text evidence="6">The sequence shown here is derived from an EMBL/GenBank/DDBJ whole genome shotgun (WGS) entry which is preliminary data.</text>
</comment>
<dbReference type="PANTHER" id="PTHR43585:SF2">
    <property type="entry name" value="ATP-GRASP ENZYME FSQD"/>
    <property type="match status" value="1"/>
</dbReference>
<organism evidence="6 7">
    <name type="scientific">Fictibacillus marinisediminis</name>
    <dbReference type="NCBI Taxonomy" id="2878389"/>
    <lineage>
        <taxon>Bacteria</taxon>
        <taxon>Bacillati</taxon>
        <taxon>Bacillota</taxon>
        <taxon>Bacilli</taxon>
        <taxon>Bacillales</taxon>
        <taxon>Fictibacillaceae</taxon>
        <taxon>Fictibacillus</taxon>
    </lineage>
</organism>
<evidence type="ECO:0000256" key="1">
    <source>
        <dbReference type="ARBA" id="ARBA00022598"/>
    </source>
</evidence>
<dbReference type="GO" id="GO:0016874">
    <property type="term" value="F:ligase activity"/>
    <property type="evidence" value="ECO:0007669"/>
    <property type="project" value="UniProtKB-KW"/>
</dbReference>
<gene>
    <name evidence="6" type="ORF">LCY76_19540</name>
</gene>
<dbReference type="InterPro" id="IPR052032">
    <property type="entry name" value="ATP-dep_AA_Ligase"/>
</dbReference>
<dbReference type="PANTHER" id="PTHR43585">
    <property type="entry name" value="FUMIPYRROLE BIOSYNTHESIS PROTEIN C"/>
    <property type="match status" value="1"/>
</dbReference>
<keyword evidence="3 4" id="KW-0067">ATP-binding</keyword>
<evidence type="ECO:0000313" key="6">
    <source>
        <dbReference type="EMBL" id="MCK6258765.1"/>
    </source>
</evidence>
<dbReference type="InterPro" id="IPR011761">
    <property type="entry name" value="ATP-grasp"/>
</dbReference>
<evidence type="ECO:0000256" key="4">
    <source>
        <dbReference type="PROSITE-ProRule" id="PRU00409"/>
    </source>
</evidence>
<proteinExistence type="predicted"/>